<accession>A0A2K1K2U1</accession>
<evidence type="ECO:0000313" key="2">
    <source>
        <dbReference type="EnsemblPlants" id="PAC:32911374.CDS.1"/>
    </source>
</evidence>
<name>A0A2K1K2U1_PHYPA</name>
<dbReference type="InParanoid" id="A0A2K1K2U1"/>
<proteinExistence type="predicted"/>
<reference evidence="1 3" key="2">
    <citation type="journal article" date="2018" name="Plant J.">
        <title>The Physcomitrella patens chromosome-scale assembly reveals moss genome structure and evolution.</title>
        <authorList>
            <person name="Lang D."/>
            <person name="Ullrich K.K."/>
            <person name="Murat F."/>
            <person name="Fuchs J."/>
            <person name="Jenkins J."/>
            <person name="Haas F.B."/>
            <person name="Piednoel M."/>
            <person name="Gundlach H."/>
            <person name="Van Bel M."/>
            <person name="Meyberg R."/>
            <person name="Vives C."/>
            <person name="Morata J."/>
            <person name="Symeonidi A."/>
            <person name="Hiss M."/>
            <person name="Muchero W."/>
            <person name="Kamisugi Y."/>
            <person name="Saleh O."/>
            <person name="Blanc G."/>
            <person name="Decker E.L."/>
            <person name="van Gessel N."/>
            <person name="Grimwood J."/>
            <person name="Hayes R.D."/>
            <person name="Graham S.W."/>
            <person name="Gunter L.E."/>
            <person name="McDaniel S.F."/>
            <person name="Hoernstein S.N.W."/>
            <person name="Larsson A."/>
            <person name="Li F.W."/>
            <person name="Perroud P.F."/>
            <person name="Phillips J."/>
            <person name="Ranjan P."/>
            <person name="Rokshar D.S."/>
            <person name="Rothfels C.J."/>
            <person name="Schneider L."/>
            <person name="Shu S."/>
            <person name="Stevenson D.W."/>
            <person name="Thummler F."/>
            <person name="Tillich M."/>
            <person name="Villarreal Aguilar J.C."/>
            <person name="Widiez T."/>
            <person name="Wong G.K."/>
            <person name="Wymore A."/>
            <person name="Zhang Y."/>
            <person name="Zimmer A.D."/>
            <person name="Quatrano R.S."/>
            <person name="Mayer K.F.X."/>
            <person name="Goodstein D."/>
            <person name="Casacuberta J.M."/>
            <person name="Vandepoele K."/>
            <person name="Reski R."/>
            <person name="Cuming A.C."/>
            <person name="Tuskan G.A."/>
            <person name="Maumus F."/>
            <person name="Salse J."/>
            <person name="Schmutz J."/>
            <person name="Rensing S.A."/>
        </authorList>
    </citation>
    <scope>NUCLEOTIDE SEQUENCE [LARGE SCALE GENOMIC DNA]</scope>
    <source>
        <strain evidence="2 3">cv. Gransden 2004</strain>
    </source>
</reference>
<evidence type="ECO:0000313" key="3">
    <source>
        <dbReference type="Proteomes" id="UP000006727"/>
    </source>
</evidence>
<protein>
    <submittedName>
        <fullName evidence="1 2">Uncharacterized protein</fullName>
    </submittedName>
</protein>
<dbReference type="EnsemblPlants" id="Pp3c9_11151V3.1">
    <property type="protein sequence ID" value="PAC:32911374.CDS.1"/>
    <property type="gene ID" value="Pp3c9_11151"/>
</dbReference>
<sequence>MPWLSASRHAQFGLSSGGNILYSNSERVCPFVASSRNLSFQHHSALLHEPTRGSKPTDGLVRKGLGSEHCWSSHHAERHAAEERCCLQTLKSRLHSQDAHSPPLTSGGYQPLLILFLLALC</sequence>
<reference evidence="2" key="3">
    <citation type="submission" date="2020-12" db="UniProtKB">
        <authorList>
            <consortium name="EnsemblPlants"/>
        </authorList>
    </citation>
    <scope>IDENTIFICATION</scope>
</reference>
<dbReference type="EMBL" id="ABEU02000009">
    <property type="protein sequence ID" value="PNR48095.1"/>
    <property type="molecule type" value="Genomic_DNA"/>
</dbReference>
<dbReference type="Gramene" id="Pp3c9_11151V3.1">
    <property type="protein sequence ID" value="PAC:32911374.CDS.1"/>
    <property type="gene ID" value="Pp3c9_11151"/>
</dbReference>
<reference evidence="1 3" key="1">
    <citation type="journal article" date="2008" name="Science">
        <title>The Physcomitrella genome reveals evolutionary insights into the conquest of land by plants.</title>
        <authorList>
            <person name="Rensing S."/>
            <person name="Lang D."/>
            <person name="Zimmer A."/>
            <person name="Terry A."/>
            <person name="Salamov A."/>
            <person name="Shapiro H."/>
            <person name="Nishiyama T."/>
            <person name="Perroud P.-F."/>
            <person name="Lindquist E."/>
            <person name="Kamisugi Y."/>
            <person name="Tanahashi T."/>
            <person name="Sakakibara K."/>
            <person name="Fujita T."/>
            <person name="Oishi K."/>
            <person name="Shin-I T."/>
            <person name="Kuroki Y."/>
            <person name="Toyoda A."/>
            <person name="Suzuki Y."/>
            <person name="Hashimoto A."/>
            <person name="Yamaguchi K."/>
            <person name="Sugano A."/>
            <person name="Kohara Y."/>
            <person name="Fujiyama A."/>
            <person name="Anterola A."/>
            <person name="Aoki S."/>
            <person name="Ashton N."/>
            <person name="Barbazuk W.B."/>
            <person name="Barker E."/>
            <person name="Bennetzen J."/>
            <person name="Bezanilla M."/>
            <person name="Blankenship R."/>
            <person name="Cho S.H."/>
            <person name="Dutcher S."/>
            <person name="Estelle M."/>
            <person name="Fawcett J.A."/>
            <person name="Gundlach H."/>
            <person name="Hanada K."/>
            <person name="Heyl A."/>
            <person name="Hicks K.A."/>
            <person name="Hugh J."/>
            <person name="Lohr M."/>
            <person name="Mayer K."/>
            <person name="Melkozernov A."/>
            <person name="Murata T."/>
            <person name="Nelson D."/>
            <person name="Pils B."/>
            <person name="Prigge M."/>
            <person name="Reiss B."/>
            <person name="Renner T."/>
            <person name="Rombauts S."/>
            <person name="Rushton P."/>
            <person name="Sanderfoot A."/>
            <person name="Schween G."/>
            <person name="Shiu S.-H."/>
            <person name="Stueber K."/>
            <person name="Theodoulou F.L."/>
            <person name="Tu H."/>
            <person name="Van de Peer Y."/>
            <person name="Verrier P.J."/>
            <person name="Waters E."/>
            <person name="Wood A."/>
            <person name="Yang L."/>
            <person name="Cove D."/>
            <person name="Cuming A."/>
            <person name="Hasebe M."/>
            <person name="Lucas S."/>
            <person name="Mishler D.B."/>
            <person name="Reski R."/>
            <person name="Grigoriev I."/>
            <person name="Quatrano R.S."/>
            <person name="Boore J.L."/>
        </authorList>
    </citation>
    <scope>NUCLEOTIDE SEQUENCE [LARGE SCALE GENOMIC DNA]</scope>
    <source>
        <strain evidence="2 3">cv. Gransden 2004</strain>
    </source>
</reference>
<dbReference type="AlphaFoldDB" id="A0A2K1K2U1"/>
<evidence type="ECO:0000313" key="1">
    <source>
        <dbReference type="EMBL" id="PNR48095.1"/>
    </source>
</evidence>
<gene>
    <name evidence="1" type="ORF">PHYPA_012568</name>
</gene>
<dbReference type="Proteomes" id="UP000006727">
    <property type="component" value="Chromosome 9"/>
</dbReference>
<organism evidence="1">
    <name type="scientific">Physcomitrium patens</name>
    <name type="common">Spreading-leaved earth moss</name>
    <name type="synonym">Physcomitrella patens</name>
    <dbReference type="NCBI Taxonomy" id="3218"/>
    <lineage>
        <taxon>Eukaryota</taxon>
        <taxon>Viridiplantae</taxon>
        <taxon>Streptophyta</taxon>
        <taxon>Embryophyta</taxon>
        <taxon>Bryophyta</taxon>
        <taxon>Bryophytina</taxon>
        <taxon>Bryopsida</taxon>
        <taxon>Funariidae</taxon>
        <taxon>Funariales</taxon>
        <taxon>Funariaceae</taxon>
        <taxon>Physcomitrium</taxon>
    </lineage>
</organism>
<keyword evidence="3" id="KW-1185">Reference proteome</keyword>